<feature type="transmembrane region" description="Helical" evidence="8">
    <location>
        <begin position="102"/>
        <end position="125"/>
    </location>
</feature>
<name>A0A6N7XV21_9ACTN</name>
<dbReference type="Pfam" id="PF04093">
    <property type="entry name" value="MreD"/>
    <property type="match status" value="1"/>
</dbReference>
<dbReference type="Proteomes" id="UP000469325">
    <property type="component" value="Unassembled WGS sequence"/>
</dbReference>
<evidence type="ECO:0000256" key="4">
    <source>
        <dbReference type="ARBA" id="ARBA00022692"/>
    </source>
</evidence>
<gene>
    <name evidence="9" type="primary">mreD</name>
    <name evidence="9" type="ORF">FYJ68_08805</name>
</gene>
<evidence type="ECO:0000256" key="5">
    <source>
        <dbReference type="ARBA" id="ARBA00022960"/>
    </source>
</evidence>
<evidence type="ECO:0000256" key="6">
    <source>
        <dbReference type="ARBA" id="ARBA00022989"/>
    </source>
</evidence>
<dbReference type="AlphaFoldDB" id="A0A6N7XV21"/>
<evidence type="ECO:0000256" key="3">
    <source>
        <dbReference type="ARBA" id="ARBA00022475"/>
    </source>
</evidence>
<reference evidence="9 10" key="1">
    <citation type="submission" date="2019-08" db="EMBL/GenBank/DDBJ databases">
        <title>In-depth cultivation of the pig gut microbiome towards novel bacterial diversity and tailored functional studies.</title>
        <authorList>
            <person name="Wylensek D."/>
            <person name="Hitch T.C.A."/>
            <person name="Clavel T."/>
        </authorList>
    </citation>
    <scope>NUCLEOTIDE SEQUENCE [LARGE SCALE GENOMIC DNA]</scope>
    <source>
        <strain evidence="9 10">CA-Schmier-601-WT-1</strain>
    </source>
</reference>
<keyword evidence="5" id="KW-0133">Cell shape</keyword>
<dbReference type="NCBIfam" id="TIGR03426">
    <property type="entry name" value="shape_MreD"/>
    <property type="match status" value="1"/>
</dbReference>
<sequence length="189" mass="19975">MQVNDSNRRRRSIGRLGLACLVLQLALAPNIGIADGRINFALVFAAYVALTTGGRTGVLCGFLGGLAFDLCTTGPFGLMTLLLTVGSFVLGMEDRNRIAEDLSGSITIFMIVSFIVTLVYHLAMFLVGQASSFYDVFVLRTLPTFGLTAVAFLPFALVGSHGSGAPLSSIRGGAGPVRRRPGKFDLGNL</sequence>
<dbReference type="RefSeq" id="WP_326832299.1">
    <property type="nucleotide sequence ID" value="NZ_VUNC01000007.1"/>
</dbReference>
<keyword evidence="4 8" id="KW-0812">Transmembrane</keyword>
<keyword evidence="3" id="KW-1003">Cell membrane</keyword>
<dbReference type="GO" id="GO:0005886">
    <property type="term" value="C:plasma membrane"/>
    <property type="evidence" value="ECO:0007669"/>
    <property type="project" value="UniProtKB-SubCell"/>
</dbReference>
<proteinExistence type="inferred from homology"/>
<evidence type="ECO:0000256" key="1">
    <source>
        <dbReference type="ARBA" id="ARBA00004651"/>
    </source>
</evidence>
<comment type="caution">
    <text evidence="9">The sequence shown here is derived from an EMBL/GenBank/DDBJ whole genome shotgun (WGS) entry which is preliminary data.</text>
</comment>
<evidence type="ECO:0000313" key="9">
    <source>
        <dbReference type="EMBL" id="MST73201.1"/>
    </source>
</evidence>
<comment type="similarity">
    <text evidence="2">Belongs to the MreD family.</text>
</comment>
<evidence type="ECO:0000313" key="10">
    <source>
        <dbReference type="Proteomes" id="UP000469325"/>
    </source>
</evidence>
<evidence type="ECO:0000256" key="8">
    <source>
        <dbReference type="SAM" id="Phobius"/>
    </source>
</evidence>
<dbReference type="EMBL" id="VUNC01000007">
    <property type="protein sequence ID" value="MST73201.1"/>
    <property type="molecule type" value="Genomic_DNA"/>
</dbReference>
<dbReference type="GO" id="GO:0008360">
    <property type="term" value="P:regulation of cell shape"/>
    <property type="evidence" value="ECO:0007669"/>
    <property type="project" value="UniProtKB-KW"/>
</dbReference>
<dbReference type="InterPro" id="IPR007227">
    <property type="entry name" value="Cell_shape_determining_MreD"/>
</dbReference>
<comment type="subcellular location">
    <subcellularLocation>
        <location evidence="1">Cell membrane</location>
        <topology evidence="1">Multi-pass membrane protein</topology>
    </subcellularLocation>
</comment>
<keyword evidence="6 8" id="KW-1133">Transmembrane helix</keyword>
<evidence type="ECO:0000256" key="7">
    <source>
        <dbReference type="ARBA" id="ARBA00023136"/>
    </source>
</evidence>
<protein>
    <submittedName>
        <fullName evidence="9">Rod shape-determining protein MreD</fullName>
    </submittedName>
</protein>
<feature type="transmembrane region" description="Helical" evidence="8">
    <location>
        <begin position="137"/>
        <end position="158"/>
    </location>
</feature>
<evidence type="ECO:0000256" key="2">
    <source>
        <dbReference type="ARBA" id="ARBA00007776"/>
    </source>
</evidence>
<accession>A0A6N7XV21</accession>
<keyword evidence="7 8" id="KW-0472">Membrane</keyword>
<feature type="transmembrane region" description="Helical" evidence="8">
    <location>
        <begin position="61"/>
        <end position="90"/>
    </location>
</feature>
<organism evidence="9 10">
    <name type="scientific">Olsenella porci</name>
    <dbReference type="NCBI Taxonomy" id="2652279"/>
    <lineage>
        <taxon>Bacteria</taxon>
        <taxon>Bacillati</taxon>
        <taxon>Actinomycetota</taxon>
        <taxon>Coriobacteriia</taxon>
        <taxon>Coriobacteriales</taxon>
        <taxon>Atopobiaceae</taxon>
        <taxon>Olsenella</taxon>
    </lineage>
</organism>
<keyword evidence="10" id="KW-1185">Reference proteome</keyword>